<gene>
    <name evidence="20" type="ORF">EJB05_46966</name>
</gene>
<accession>A0A5J9T6B3</accession>
<feature type="domain" description="Protein kinase" evidence="19">
    <location>
        <begin position="389"/>
        <end position="669"/>
    </location>
</feature>
<dbReference type="InterPro" id="IPR017441">
    <property type="entry name" value="Protein_kinase_ATP_BS"/>
</dbReference>
<dbReference type="FunFam" id="1.10.510.10:FF:000240">
    <property type="entry name" value="Lectin-domain containing receptor kinase A4.3"/>
    <property type="match status" value="1"/>
</dbReference>
<dbReference type="InterPro" id="IPR050528">
    <property type="entry name" value="L-type_Lectin-RKs"/>
</dbReference>
<organism evidence="20 21">
    <name type="scientific">Eragrostis curvula</name>
    <name type="common">weeping love grass</name>
    <dbReference type="NCBI Taxonomy" id="38414"/>
    <lineage>
        <taxon>Eukaryota</taxon>
        <taxon>Viridiplantae</taxon>
        <taxon>Streptophyta</taxon>
        <taxon>Embryophyta</taxon>
        <taxon>Tracheophyta</taxon>
        <taxon>Spermatophyta</taxon>
        <taxon>Magnoliopsida</taxon>
        <taxon>Liliopsida</taxon>
        <taxon>Poales</taxon>
        <taxon>Poaceae</taxon>
        <taxon>PACMAD clade</taxon>
        <taxon>Chloridoideae</taxon>
        <taxon>Eragrostideae</taxon>
        <taxon>Eragrostidinae</taxon>
        <taxon>Eragrostis</taxon>
    </lineage>
</organism>
<comment type="caution">
    <text evidence="20">The sequence shown here is derived from an EMBL/GenBank/DDBJ whole genome shotgun (WGS) entry which is preliminary data.</text>
</comment>
<evidence type="ECO:0000256" key="8">
    <source>
        <dbReference type="ARBA" id="ARBA00022734"/>
    </source>
</evidence>
<dbReference type="GO" id="GO:0005524">
    <property type="term" value="F:ATP binding"/>
    <property type="evidence" value="ECO:0007669"/>
    <property type="project" value="UniProtKB-UniRule"/>
</dbReference>
<dbReference type="InterPro" id="IPR001220">
    <property type="entry name" value="Legume_lectin_dom"/>
</dbReference>
<evidence type="ECO:0000256" key="15">
    <source>
        <dbReference type="ARBA" id="ARBA00023180"/>
    </source>
</evidence>
<keyword evidence="8" id="KW-0430">Lectin</keyword>
<evidence type="ECO:0000256" key="6">
    <source>
        <dbReference type="ARBA" id="ARBA00022692"/>
    </source>
</evidence>
<evidence type="ECO:0000256" key="18">
    <source>
        <dbReference type="SAM" id="Phobius"/>
    </source>
</evidence>
<feature type="compositionally biased region" description="Low complexity" evidence="17">
    <location>
        <begin position="689"/>
        <end position="708"/>
    </location>
</feature>
<keyword evidence="14" id="KW-0675">Receptor</keyword>
<keyword evidence="13 18" id="KW-0472">Membrane</keyword>
<dbReference type="InterPro" id="IPR000719">
    <property type="entry name" value="Prot_kinase_dom"/>
</dbReference>
<evidence type="ECO:0000313" key="21">
    <source>
        <dbReference type="Proteomes" id="UP000324897"/>
    </source>
</evidence>
<evidence type="ECO:0000256" key="16">
    <source>
        <dbReference type="PROSITE-ProRule" id="PRU10141"/>
    </source>
</evidence>
<dbReference type="PROSITE" id="PS00108">
    <property type="entry name" value="PROTEIN_KINASE_ST"/>
    <property type="match status" value="1"/>
</dbReference>
<keyword evidence="10" id="KW-0418">Kinase</keyword>
<dbReference type="InterPro" id="IPR011009">
    <property type="entry name" value="Kinase-like_dom_sf"/>
</dbReference>
<protein>
    <recommendedName>
        <fullName evidence="19">Protein kinase domain-containing protein</fullName>
    </recommendedName>
</protein>
<evidence type="ECO:0000313" key="20">
    <source>
        <dbReference type="EMBL" id="TVU06930.1"/>
    </source>
</evidence>
<sequence length="755" mass="81868">MAKKVPKTLLLRLGILAYLVFVSITTLSDAASVSFNFNFSTPGALTSPDLKYMSNATAAGDRIDLTKDTVWSAGRVAYGQPVQFWDSTGKVASFTSNFTFVIKPHNNTAGQASSEFLSSYLTFVPELQGDGMTFFVGTYPPSLPNGSYGGFLGLVNSLGNLTNTDFPPTVAVEFDAFRNEWDPNNATKHIGIDVNSITSVAYAALPDRCFNGTTMSAWVRYDANAGTLSATLRLDDQPGSLLSLYSVSAPVDFRAEGLPQQAAVGFSAATGNLVERHQILSWSFESTLAKVAVVNKPGKWLPHFLTPVLNCSCTVVSKTSKTTNIGLIAGLASTGTVILLIVVAWLLYQKGKRQKDDAPGDGNMDDAFNKGTGPRRFTYRQLSKATRGFSDDWKLGEGGFGSVYRGFLQDEGLHVAIKRVSKTSKQGRREYISEVTIISRLRHRNLVQLLGWCHEGNELLLVYELMINGSLDTHLYSTSNVLTWPIRYNIILGMGSALLYLHQEWEQCVVHRDIKPSNVMLDASFTAKLGDFGLARLIDHTRAARTTMVAGTKGYIDPECAVTYRATTRSDIYSFGVVLLEVACGRKPVIPEEDEGRVLLVRWVWELYGRGEILAAADARLLDGGSCKLAELERTLVVGLWCAHPDSAARPSIRQAMSVLQLEAPMPNLPLEIPVATYGPLGAGRGNPSSSNTTSSSEATVHSSSASSNKQYNTGSAHLSVDPTGESSYKHGESNTISMMVGVQNAGGAMYEKTM</sequence>
<dbReference type="GO" id="GO:0030246">
    <property type="term" value="F:carbohydrate binding"/>
    <property type="evidence" value="ECO:0007669"/>
    <property type="project" value="UniProtKB-KW"/>
</dbReference>
<evidence type="ECO:0000256" key="2">
    <source>
        <dbReference type="ARBA" id="ARBA00008536"/>
    </source>
</evidence>
<feature type="transmembrane region" description="Helical" evidence="18">
    <location>
        <begin position="325"/>
        <end position="348"/>
    </location>
</feature>
<keyword evidence="12 18" id="KW-1133">Transmembrane helix</keyword>
<dbReference type="GO" id="GO:0004674">
    <property type="term" value="F:protein serine/threonine kinase activity"/>
    <property type="evidence" value="ECO:0007669"/>
    <property type="project" value="UniProtKB-KW"/>
</dbReference>
<dbReference type="Gene3D" id="1.10.510.10">
    <property type="entry name" value="Transferase(Phosphotransferase) domain 1"/>
    <property type="match status" value="1"/>
</dbReference>
<dbReference type="Proteomes" id="UP000324897">
    <property type="component" value="Unassembled WGS sequence"/>
</dbReference>
<dbReference type="SUPFAM" id="SSF56112">
    <property type="entry name" value="Protein kinase-like (PK-like)"/>
    <property type="match status" value="1"/>
</dbReference>
<dbReference type="SMART" id="SM00220">
    <property type="entry name" value="S_TKc"/>
    <property type="match status" value="1"/>
</dbReference>
<keyword evidence="9 16" id="KW-0547">Nucleotide-binding</keyword>
<evidence type="ECO:0000256" key="13">
    <source>
        <dbReference type="ARBA" id="ARBA00023136"/>
    </source>
</evidence>
<proteinExistence type="inferred from homology"/>
<dbReference type="PANTHER" id="PTHR27007">
    <property type="match status" value="1"/>
</dbReference>
<keyword evidence="11 16" id="KW-0067">ATP-binding</keyword>
<comment type="similarity">
    <text evidence="3">In the C-terminal section; belongs to the protein kinase superfamily. Ser/Thr protein kinase family.</text>
</comment>
<evidence type="ECO:0000256" key="10">
    <source>
        <dbReference type="ARBA" id="ARBA00022777"/>
    </source>
</evidence>
<evidence type="ECO:0000256" key="3">
    <source>
        <dbReference type="ARBA" id="ARBA00010217"/>
    </source>
</evidence>
<dbReference type="SUPFAM" id="SSF49899">
    <property type="entry name" value="Concanavalin A-like lectins/glucanases"/>
    <property type="match status" value="1"/>
</dbReference>
<evidence type="ECO:0000259" key="19">
    <source>
        <dbReference type="PROSITE" id="PS50011"/>
    </source>
</evidence>
<evidence type="ECO:0000256" key="9">
    <source>
        <dbReference type="ARBA" id="ARBA00022741"/>
    </source>
</evidence>
<dbReference type="PROSITE" id="PS00107">
    <property type="entry name" value="PROTEIN_KINASE_ATP"/>
    <property type="match status" value="1"/>
</dbReference>
<dbReference type="FunFam" id="3.30.200.20:FF:000168">
    <property type="entry name" value="L-type lectin-domain containing receptor kinase IX.1"/>
    <property type="match status" value="1"/>
</dbReference>
<dbReference type="Gramene" id="TVU06930">
    <property type="protein sequence ID" value="TVU06930"/>
    <property type="gene ID" value="EJB05_46966"/>
</dbReference>
<evidence type="ECO:0000256" key="4">
    <source>
        <dbReference type="ARBA" id="ARBA00022475"/>
    </source>
</evidence>
<dbReference type="Pfam" id="PF00139">
    <property type="entry name" value="Lectin_legB"/>
    <property type="match status" value="1"/>
</dbReference>
<keyword evidence="6 18" id="KW-0812">Transmembrane</keyword>
<comment type="similarity">
    <text evidence="2">In the N-terminal section; belongs to the leguminous lectin family.</text>
</comment>
<evidence type="ECO:0000256" key="1">
    <source>
        <dbReference type="ARBA" id="ARBA00004251"/>
    </source>
</evidence>
<keyword evidence="21" id="KW-1185">Reference proteome</keyword>
<comment type="subcellular location">
    <subcellularLocation>
        <location evidence="1">Cell membrane</location>
        <topology evidence="1">Single-pass type I membrane protein</topology>
    </subcellularLocation>
</comment>
<dbReference type="PROSITE" id="PS50011">
    <property type="entry name" value="PROTEIN_KINASE_DOM"/>
    <property type="match status" value="1"/>
</dbReference>
<evidence type="ECO:0000256" key="14">
    <source>
        <dbReference type="ARBA" id="ARBA00023170"/>
    </source>
</evidence>
<feature type="non-terminal residue" evidence="20">
    <location>
        <position position="1"/>
    </location>
</feature>
<keyword evidence="15" id="KW-0325">Glycoprotein</keyword>
<dbReference type="CDD" id="cd06899">
    <property type="entry name" value="lectin_legume_LecRK_Arcelin_ConA"/>
    <property type="match status" value="1"/>
</dbReference>
<keyword evidence="4" id="KW-1003">Cell membrane</keyword>
<keyword evidence="5" id="KW-0808">Transferase</keyword>
<evidence type="ECO:0000256" key="7">
    <source>
        <dbReference type="ARBA" id="ARBA00022729"/>
    </source>
</evidence>
<dbReference type="InterPro" id="IPR013320">
    <property type="entry name" value="ConA-like_dom_sf"/>
</dbReference>
<dbReference type="CDD" id="cd14066">
    <property type="entry name" value="STKc_IRAK"/>
    <property type="match status" value="1"/>
</dbReference>
<name>A0A5J9T6B3_9POAL</name>
<feature type="binding site" evidence="16">
    <location>
        <position position="418"/>
    </location>
    <ligand>
        <name>ATP</name>
        <dbReference type="ChEBI" id="CHEBI:30616"/>
    </ligand>
</feature>
<dbReference type="GO" id="GO:0005886">
    <property type="term" value="C:plasma membrane"/>
    <property type="evidence" value="ECO:0007669"/>
    <property type="project" value="UniProtKB-SubCell"/>
</dbReference>
<evidence type="ECO:0000256" key="17">
    <source>
        <dbReference type="SAM" id="MobiDB-lite"/>
    </source>
</evidence>
<dbReference type="InterPro" id="IPR008271">
    <property type="entry name" value="Ser/Thr_kinase_AS"/>
</dbReference>
<dbReference type="GO" id="GO:0002229">
    <property type="term" value="P:defense response to oomycetes"/>
    <property type="evidence" value="ECO:0007669"/>
    <property type="project" value="UniProtKB-ARBA"/>
</dbReference>
<dbReference type="Pfam" id="PF00069">
    <property type="entry name" value="Pkinase"/>
    <property type="match status" value="1"/>
</dbReference>
<keyword evidence="7" id="KW-0732">Signal</keyword>
<dbReference type="Gene3D" id="3.30.200.20">
    <property type="entry name" value="Phosphorylase Kinase, domain 1"/>
    <property type="match status" value="1"/>
</dbReference>
<dbReference type="OrthoDB" id="672805at2759"/>
<dbReference type="AlphaFoldDB" id="A0A5J9T6B3"/>
<evidence type="ECO:0000256" key="12">
    <source>
        <dbReference type="ARBA" id="ARBA00022989"/>
    </source>
</evidence>
<reference evidence="20 21" key="1">
    <citation type="journal article" date="2019" name="Sci. Rep.">
        <title>A high-quality genome of Eragrostis curvula grass provides insights into Poaceae evolution and supports new strategies to enhance forage quality.</title>
        <authorList>
            <person name="Carballo J."/>
            <person name="Santos B.A.C.M."/>
            <person name="Zappacosta D."/>
            <person name="Garbus I."/>
            <person name="Selva J.P."/>
            <person name="Gallo C.A."/>
            <person name="Diaz A."/>
            <person name="Albertini E."/>
            <person name="Caccamo M."/>
            <person name="Echenique V."/>
        </authorList>
    </citation>
    <scope>NUCLEOTIDE SEQUENCE [LARGE SCALE GENOMIC DNA]</scope>
    <source>
        <strain evidence="21">cv. Victoria</strain>
        <tissue evidence="20">Leaf</tissue>
    </source>
</reference>
<feature type="region of interest" description="Disordered" evidence="17">
    <location>
        <begin position="353"/>
        <end position="372"/>
    </location>
</feature>
<dbReference type="Gene3D" id="2.60.120.200">
    <property type="match status" value="1"/>
</dbReference>
<evidence type="ECO:0000256" key="11">
    <source>
        <dbReference type="ARBA" id="ARBA00022840"/>
    </source>
</evidence>
<evidence type="ECO:0000256" key="5">
    <source>
        <dbReference type="ARBA" id="ARBA00022679"/>
    </source>
</evidence>
<dbReference type="EMBL" id="RWGY01000045">
    <property type="protein sequence ID" value="TVU06930.1"/>
    <property type="molecule type" value="Genomic_DNA"/>
</dbReference>
<feature type="region of interest" description="Disordered" evidence="17">
    <location>
        <begin position="682"/>
        <end position="733"/>
    </location>
</feature>